<reference evidence="1 2" key="1">
    <citation type="submission" date="2014-04" db="EMBL/GenBank/DDBJ databases">
        <authorList>
            <consortium name="DOE Joint Genome Institute"/>
            <person name="Kuo A."/>
            <person name="Girlanda M."/>
            <person name="Perotto S."/>
            <person name="Kohler A."/>
            <person name="Nagy L.G."/>
            <person name="Floudas D."/>
            <person name="Copeland A."/>
            <person name="Barry K.W."/>
            <person name="Cichocki N."/>
            <person name="Veneault-Fourrey C."/>
            <person name="LaButti K."/>
            <person name="Lindquist E.A."/>
            <person name="Lipzen A."/>
            <person name="Lundell T."/>
            <person name="Morin E."/>
            <person name="Murat C."/>
            <person name="Sun H."/>
            <person name="Tunlid A."/>
            <person name="Henrissat B."/>
            <person name="Grigoriev I.V."/>
            <person name="Hibbett D.S."/>
            <person name="Martin F."/>
            <person name="Nordberg H.P."/>
            <person name="Cantor M.N."/>
            <person name="Hua S.X."/>
        </authorList>
    </citation>
    <scope>NUCLEOTIDE SEQUENCE [LARGE SCALE GENOMIC DNA]</scope>
    <source>
        <strain evidence="1 2">MUT 4182</strain>
    </source>
</reference>
<name>A0A0C3M091_9AGAM</name>
<dbReference type="AlphaFoldDB" id="A0A0C3M091"/>
<organism evidence="1 2">
    <name type="scientific">Tulasnella calospora MUT 4182</name>
    <dbReference type="NCBI Taxonomy" id="1051891"/>
    <lineage>
        <taxon>Eukaryota</taxon>
        <taxon>Fungi</taxon>
        <taxon>Dikarya</taxon>
        <taxon>Basidiomycota</taxon>
        <taxon>Agaricomycotina</taxon>
        <taxon>Agaricomycetes</taxon>
        <taxon>Cantharellales</taxon>
        <taxon>Tulasnellaceae</taxon>
        <taxon>Tulasnella</taxon>
    </lineage>
</organism>
<dbReference type="STRING" id="1051891.A0A0C3M091"/>
<dbReference type="EMBL" id="KN823015">
    <property type="protein sequence ID" value="KIO27057.1"/>
    <property type="molecule type" value="Genomic_DNA"/>
</dbReference>
<dbReference type="HOGENOM" id="CLU_048001_1_0_1"/>
<dbReference type="PANTHER" id="PTHR14659">
    <property type="entry name" value="ALPHA- AND GAMMA-ADAPTIN-BINDING PROTEIN P34"/>
    <property type="match status" value="1"/>
</dbReference>
<evidence type="ECO:0000313" key="1">
    <source>
        <dbReference type="EMBL" id="KIO27057.1"/>
    </source>
</evidence>
<accession>A0A0C3M091</accession>
<reference evidence="2" key="2">
    <citation type="submission" date="2015-01" db="EMBL/GenBank/DDBJ databases">
        <title>Evolutionary Origins and Diversification of the Mycorrhizal Mutualists.</title>
        <authorList>
            <consortium name="DOE Joint Genome Institute"/>
            <consortium name="Mycorrhizal Genomics Consortium"/>
            <person name="Kohler A."/>
            <person name="Kuo A."/>
            <person name="Nagy L.G."/>
            <person name="Floudas D."/>
            <person name="Copeland A."/>
            <person name="Barry K.W."/>
            <person name="Cichocki N."/>
            <person name="Veneault-Fourrey C."/>
            <person name="LaButti K."/>
            <person name="Lindquist E.A."/>
            <person name="Lipzen A."/>
            <person name="Lundell T."/>
            <person name="Morin E."/>
            <person name="Murat C."/>
            <person name="Riley R."/>
            <person name="Ohm R."/>
            <person name="Sun H."/>
            <person name="Tunlid A."/>
            <person name="Henrissat B."/>
            <person name="Grigoriev I.V."/>
            <person name="Hibbett D.S."/>
            <person name="Martin F."/>
        </authorList>
    </citation>
    <scope>NUCLEOTIDE SEQUENCE [LARGE SCALE GENOMIC DNA]</scope>
    <source>
        <strain evidence="2">MUT 4182</strain>
    </source>
</reference>
<dbReference type="OrthoDB" id="10261384at2759"/>
<dbReference type="Proteomes" id="UP000054248">
    <property type="component" value="Unassembled WGS sequence"/>
</dbReference>
<gene>
    <name evidence="1" type="ORF">M407DRAFT_23745</name>
</gene>
<evidence type="ECO:0000313" key="2">
    <source>
        <dbReference type="Proteomes" id="UP000054248"/>
    </source>
</evidence>
<dbReference type="InterPro" id="IPR019341">
    <property type="entry name" value="Alpha/Gamma-adaptin-bd_p34"/>
</dbReference>
<keyword evidence="2" id="KW-1185">Reference proteome</keyword>
<protein>
    <submittedName>
        <fullName evidence="1">Uncharacterized protein</fullName>
    </submittedName>
</protein>
<proteinExistence type="predicted"/>
<sequence>MTDPLFPTCRILVVASELPLALNLVDKIISTSSSQPNNKYDAFDDPDNEGSIVEWTISNKYYDANVHFLAKTPSLPPAKPLWPPETDQDKVPAIIFVFSDGELFKERFLSLKQVLDEHEAEITIATRLPSQGGEGDEEITAEEITDFFSDHAFEFVDIPVDTADVPVNVDPHDILGIARIVNALSTVMWPNLVRKPRVAPTTRHDFLVPPQTVESITKIRDSSVFPDDFNPEKPSEATEAPESLFLGVDGHLAEKDLEALEAWLDGDLDAPWKGESTAPSLPPPPIIRQSSSGFEDDFDEFVSAAPPALSPSLSAAELNREEAMPSQEEIRLTAQRIFGRKAADSRADGIPSPADDFQFDLTEVLGVLQAMKEEVAEIPDLEARRKAAARIALGFASGLGLSTND</sequence>
<dbReference type="PANTHER" id="PTHR14659:SF1">
    <property type="entry name" value="ALPHA- AND GAMMA-ADAPTIN-BINDING PROTEIN P34"/>
    <property type="match status" value="1"/>
</dbReference>
<dbReference type="Gene3D" id="3.40.50.11960">
    <property type="match status" value="1"/>
</dbReference>